<keyword evidence="2" id="KW-0808">Transferase</keyword>
<dbReference type="EMBL" id="FOVH01000010">
    <property type="protein sequence ID" value="SFO86824.1"/>
    <property type="molecule type" value="Genomic_DNA"/>
</dbReference>
<dbReference type="Proteomes" id="UP000183413">
    <property type="component" value="Unassembled WGS sequence"/>
</dbReference>
<evidence type="ECO:0000313" key="3">
    <source>
        <dbReference type="Proteomes" id="UP000183413"/>
    </source>
</evidence>
<gene>
    <name evidence="2" type="ORF">SAMN04489713_11086</name>
</gene>
<dbReference type="STRING" id="1993.SAMN04489713_11086"/>
<evidence type="ECO:0000259" key="1">
    <source>
        <dbReference type="Pfam" id="PF00535"/>
    </source>
</evidence>
<dbReference type="SUPFAM" id="SSF53448">
    <property type="entry name" value="Nucleotide-diphospho-sugar transferases"/>
    <property type="match status" value="1"/>
</dbReference>
<dbReference type="PANTHER" id="PTHR43685">
    <property type="entry name" value="GLYCOSYLTRANSFERASE"/>
    <property type="match status" value="1"/>
</dbReference>
<dbReference type="InParanoid" id="A0A1I5KP13"/>
<dbReference type="AlphaFoldDB" id="A0A1I5KP13"/>
<evidence type="ECO:0000313" key="2">
    <source>
        <dbReference type="EMBL" id="SFO86824.1"/>
    </source>
</evidence>
<feature type="domain" description="Glycosyltransferase 2-like" evidence="1">
    <location>
        <begin position="58"/>
        <end position="170"/>
    </location>
</feature>
<dbReference type="GO" id="GO:0016740">
    <property type="term" value="F:transferase activity"/>
    <property type="evidence" value="ECO:0007669"/>
    <property type="project" value="UniProtKB-KW"/>
</dbReference>
<dbReference type="Pfam" id="PF00535">
    <property type="entry name" value="Glycos_transf_2"/>
    <property type="match status" value="1"/>
</dbReference>
<protein>
    <submittedName>
        <fullName evidence="2">Mycofactocin system glycosyltransferase</fullName>
    </submittedName>
</protein>
<keyword evidence="3" id="KW-1185">Reference proteome</keyword>
<reference evidence="2 3" key="1">
    <citation type="submission" date="2016-10" db="EMBL/GenBank/DDBJ databases">
        <authorList>
            <person name="de Groot N.N."/>
        </authorList>
    </citation>
    <scope>NUCLEOTIDE SEQUENCE [LARGE SCALE GENOMIC DNA]</scope>
    <source>
        <strain evidence="2 3">DSM 43067</strain>
    </source>
</reference>
<accession>A0A1I5KP13</accession>
<dbReference type="InterPro" id="IPR029044">
    <property type="entry name" value="Nucleotide-diphossugar_trans"/>
</dbReference>
<organism evidence="2 3">
    <name type="scientific">Actinomadura madurae</name>
    <dbReference type="NCBI Taxonomy" id="1993"/>
    <lineage>
        <taxon>Bacteria</taxon>
        <taxon>Bacillati</taxon>
        <taxon>Actinomycetota</taxon>
        <taxon>Actinomycetes</taxon>
        <taxon>Streptosporangiales</taxon>
        <taxon>Thermomonosporaceae</taxon>
        <taxon>Actinomadura</taxon>
    </lineage>
</organism>
<sequence length="454" mass="48464">MLGGSPPRLLRLGDGAVRLLASSRFKVTDRTSAALARRLLDADVVNPRPPAVTVRDTTIVIPVRDRGDRLDRLLAALRADAETSRLPILVVDDGSDDPGAVARVAGRHGTRLLVHPRNMGPAAARNTGLREARTSFVACCDSDIVPEPGWLAPLLAQFTDPMVALAAPRVCALPVAAPRPLDRYERVRSPLDMGGREGPVVPLTAVPYVPTATVVLRRDAVGGGFDPAMRVGEDVDLCQRLHEAGWRLRYVPASRVRHAHRTDLRSWLAQRVGYGTGAADLALRHPGRVPPLYASPWTLAACALLLRGRPGPAAAGLVLTGVAAVRLARRMPDADTPVKAGVLLSLAALRGTGEQLLRCAVRHHWPIAVAVAAANRRARYVLAAAALAEGLADHRRSGTDLGVVTYLAVHRLDDLAYGWGAWTGAARRGTAAPLLPRLALRRKAPDGGSRMSRD</sequence>
<name>A0A1I5KP13_9ACTN</name>
<dbReference type="InterPro" id="IPR001173">
    <property type="entry name" value="Glyco_trans_2-like"/>
</dbReference>
<dbReference type="NCBIfam" id="TIGR03965">
    <property type="entry name" value="mycofact_glyco"/>
    <property type="match status" value="1"/>
</dbReference>
<dbReference type="InterPro" id="IPR023981">
    <property type="entry name" value="MftF"/>
</dbReference>
<proteinExistence type="predicted"/>
<dbReference type="Gene3D" id="3.90.550.10">
    <property type="entry name" value="Spore Coat Polysaccharide Biosynthesis Protein SpsA, Chain A"/>
    <property type="match status" value="1"/>
</dbReference>
<dbReference type="PANTHER" id="PTHR43685:SF2">
    <property type="entry name" value="GLYCOSYLTRANSFERASE 2-LIKE DOMAIN-CONTAINING PROTEIN"/>
    <property type="match status" value="1"/>
</dbReference>
<dbReference type="InterPro" id="IPR050834">
    <property type="entry name" value="Glycosyltransf_2"/>
</dbReference>